<name>A0A7K0D3D2_9NOCA</name>
<accession>A0A7K0D3D2</accession>
<dbReference type="RefSeq" id="WP_153410997.1">
    <property type="nucleotide sequence ID" value="NZ_WEGK01000006.1"/>
</dbReference>
<evidence type="ECO:0000313" key="2">
    <source>
        <dbReference type="EMBL" id="MQY20236.1"/>
    </source>
</evidence>
<keyword evidence="3" id="KW-1185">Reference proteome</keyword>
<sequence>MTTAPPQVDHVRKAIHRESDGLVDMSDVETKDPQVAEQCFVSRGLAALAARILVGCDAATAASYVIDGRGDHGIDAIAFADGTPDLYLIQAKWSDRGTAGIKAAHVRDLVDGFRKIEDQSFTRFNTRFHAMSGRVKSLIQNPKVQVTLVLAVMGDGYVHPDVQAEFDEAADHFNSHGRFVHKRVISASEFWEFVRADMSPSPVQLVLPMSRWLPWNGLPDSYFGIVSVDCLAKWYEEYGNRLFESNVRKALGLTSVNQGMIETLTQDPESFWAKNNGITILCSDAVRTRHYGSRLRNDEPLELTLSDAAVVNGAQTVQAAHRAAQENSEQVAEADVMVRVITVPADMKDLGKTITQSTNTQNHIEPRDFIALDDTQARIRDDFMLSLDLIYVYHRGEPDPPRDSGCSVVEAATALACAHPNPAIAIRTKISQDTLWEQGKGGTYPLLFGNQPPAVEIWRCVQLHRRIRDRLAAETKRLRERELAVAEYSDLLVAHMGFRLVESDELENPESDWDQVLDRVGAQVGALLKWLIVENDRELGSKSFVSKTFTDEEKCRLLAGQVLIHVRDQDEVPKLSSEFMTLRKVSKSRAKSAVSVILDANYLKSGTPLHYRPLNPREDAAISEWIQQDPRRGRASWVIDRSKPVLWEADGKRYSPTGLIMHMWSLAGWNEAPVAVQGPKCWLVPDQGSLASIAEILRRPQEELSPLDSADRITVVVGRDQIESGDVESILKVLEPLFDLPDHARKAMGILELLIEGYNDTSVELSEMEPVRAYIQGLDARFPYWLYFSNLDSSSLEMIALCFLPPFLADEAKKAEFGPRLGDFLTNRWIPALNYMAQFAGLTPGELKERSDAAIGYFGDRR</sequence>
<protein>
    <recommendedName>
        <fullName evidence="1">Abortive phage infection protein C-terminal domain-containing protein</fullName>
    </recommendedName>
</protein>
<comment type="caution">
    <text evidence="2">The sequence shown here is derived from an EMBL/GenBank/DDBJ whole genome shotgun (WGS) entry which is preliminary data.</text>
</comment>
<dbReference type="OrthoDB" id="9806213at2"/>
<dbReference type="EMBL" id="WEGK01000006">
    <property type="protein sequence ID" value="MQY20236.1"/>
    <property type="molecule type" value="Genomic_DNA"/>
</dbReference>
<evidence type="ECO:0000313" key="3">
    <source>
        <dbReference type="Proteomes" id="UP000438448"/>
    </source>
</evidence>
<feature type="domain" description="Abortive phage infection protein C-terminal" evidence="1">
    <location>
        <begin position="243"/>
        <end position="474"/>
    </location>
</feature>
<evidence type="ECO:0000259" key="1">
    <source>
        <dbReference type="Pfam" id="PF10592"/>
    </source>
</evidence>
<organism evidence="2 3">
    <name type="scientific">Nocardia macrotermitis</name>
    <dbReference type="NCBI Taxonomy" id="2585198"/>
    <lineage>
        <taxon>Bacteria</taxon>
        <taxon>Bacillati</taxon>
        <taxon>Actinomycetota</taxon>
        <taxon>Actinomycetes</taxon>
        <taxon>Mycobacteriales</taxon>
        <taxon>Nocardiaceae</taxon>
        <taxon>Nocardia</taxon>
    </lineage>
</organism>
<reference evidence="2 3" key="1">
    <citation type="submission" date="2019-10" db="EMBL/GenBank/DDBJ databases">
        <title>Nocardia macrotermitis sp. nov. and Nocardia aurantia sp. nov., isolated from the gut of fungus growing-termite Macrotermes natalensis.</title>
        <authorList>
            <person name="Benndorf R."/>
            <person name="Schwitalla J."/>
            <person name="Martin K."/>
            <person name="De Beer W."/>
            <person name="Kaster A.-K."/>
            <person name="Vollmers J."/>
            <person name="Poulsen M."/>
            <person name="Beemelmanns C."/>
        </authorList>
    </citation>
    <scope>NUCLEOTIDE SEQUENCE [LARGE SCALE GENOMIC DNA]</scope>
    <source>
        <strain evidence="2 3">RB20</strain>
    </source>
</reference>
<dbReference type="Pfam" id="PF10592">
    <property type="entry name" value="AIPR"/>
    <property type="match status" value="1"/>
</dbReference>
<gene>
    <name evidence="2" type="ORF">NRB20_33360</name>
</gene>
<proteinExistence type="predicted"/>
<dbReference type="AlphaFoldDB" id="A0A7K0D3D2"/>
<dbReference type="Proteomes" id="UP000438448">
    <property type="component" value="Unassembled WGS sequence"/>
</dbReference>
<dbReference type="InterPro" id="IPR018891">
    <property type="entry name" value="AIPR_C"/>
</dbReference>